<keyword evidence="2" id="KW-1185">Reference proteome</keyword>
<gene>
    <name evidence="1" type="ORF">VNO80_34996</name>
</gene>
<dbReference type="Proteomes" id="UP001374584">
    <property type="component" value="Unassembled WGS sequence"/>
</dbReference>
<dbReference type="AlphaFoldDB" id="A0AAN9KUG0"/>
<protein>
    <submittedName>
        <fullName evidence="1">Uncharacterized protein</fullName>
    </submittedName>
</protein>
<dbReference type="EMBL" id="JAYMYR010000174">
    <property type="protein sequence ID" value="KAK7322164.1"/>
    <property type="molecule type" value="Genomic_DNA"/>
</dbReference>
<evidence type="ECO:0000313" key="1">
    <source>
        <dbReference type="EMBL" id="KAK7322164.1"/>
    </source>
</evidence>
<sequence>MHPPSRCACFVVKASHNAHCMVDPPTWVGVTHGGAGSGGRCRFRPTFNLVRENVMCSCGTLVGFGVWLISTLVSTKSGVWLLTVRREGGHHVWLVTGRGFGPCKHNTNLTPNHGYTPEGKCGIRRVCVSRFEDTREHRREGTGSSPWLLHQNHPRGRCWGVETRMIRVGTWMLLLAGSMPRASNGQTRIPLVATLPWVSEDPKVTHVVRPVLATMHGQGGTRGGTVLSDAVHAPTHPCGCWGNTDGCYLVDPASSHMLVSKIKPCMFKKLVVGPWVGLIGPPLVCTGRVVPSAGDALLALTGRVVPPVLLL</sequence>
<reference evidence="1 2" key="1">
    <citation type="submission" date="2024-01" db="EMBL/GenBank/DDBJ databases">
        <title>The genomes of 5 underutilized Papilionoideae crops provide insights into root nodulation and disease resistanc.</title>
        <authorList>
            <person name="Jiang F."/>
        </authorList>
    </citation>
    <scope>NUCLEOTIDE SEQUENCE [LARGE SCALE GENOMIC DNA]</scope>
    <source>
        <strain evidence="1">JINMINGXINNONG_FW02</strain>
        <tissue evidence="1">Leaves</tissue>
    </source>
</reference>
<name>A0AAN9KUG0_PHACN</name>
<organism evidence="1 2">
    <name type="scientific">Phaseolus coccineus</name>
    <name type="common">Scarlet runner bean</name>
    <name type="synonym">Phaseolus multiflorus</name>
    <dbReference type="NCBI Taxonomy" id="3886"/>
    <lineage>
        <taxon>Eukaryota</taxon>
        <taxon>Viridiplantae</taxon>
        <taxon>Streptophyta</taxon>
        <taxon>Embryophyta</taxon>
        <taxon>Tracheophyta</taxon>
        <taxon>Spermatophyta</taxon>
        <taxon>Magnoliopsida</taxon>
        <taxon>eudicotyledons</taxon>
        <taxon>Gunneridae</taxon>
        <taxon>Pentapetalae</taxon>
        <taxon>rosids</taxon>
        <taxon>fabids</taxon>
        <taxon>Fabales</taxon>
        <taxon>Fabaceae</taxon>
        <taxon>Papilionoideae</taxon>
        <taxon>50 kb inversion clade</taxon>
        <taxon>NPAAA clade</taxon>
        <taxon>indigoferoid/millettioid clade</taxon>
        <taxon>Phaseoleae</taxon>
        <taxon>Phaseolus</taxon>
    </lineage>
</organism>
<comment type="caution">
    <text evidence="1">The sequence shown here is derived from an EMBL/GenBank/DDBJ whole genome shotgun (WGS) entry which is preliminary data.</text>
</comment>
<proteinExistence type="predicted"/>
<accession>A0AAN9KUG0</accession>
<evidence type="ECO:0000313" key="2">
    <source>
        <dbReference type="Proteomes" id="UP001374584"/>
    </source>
</evidence>